<sequence length="391" mass="43131">MTMNDIVQQAARASDMVSAVRTTMLAPTAKKLSPTYNQTEVATLCGMDRGPFAYRMKNDEHGTLPQGVTKPERRGKEFTLAEARTWVREVRSDKLRPEGAEAVVISIANFKGGVGKSTTAMALAQGLSLLGHRILLIDADPQGSLTTLTGLLPDLDVEDKDTFLLLVSGEEESIRYAIRPTYWDGIDLVAAAPLLFSIEFTLPSRQVREEGFEFWNVLNLGIDDVREDYDVIIIDTAPALSYGTVNALMASNGIIMPLPPNALDFASGAQFWSLFADLSESLSGSGRLDKTYDFISVLLSRVETDAASAMVRKWIISTYGDKVLPVEIPKTVVTSTSSAEFATVYDISRYDGSARTYKRAREAYDSLVAYVERLVHAVWLRDSTNRKSRFN</sequence>
<dbReference type="PANTHER" id="PTHR13696:SF52">
    <property type="entry name" value="PARA FAMILY PROTEIN CT_582"/>
    <property type="match status" value="1"/>
</dbReference>
<organism evidence="2">
    <name type="scientific">Polaromonas hydrogenivorans</name>
    <dbReference type="NCBI Taxonomy" id="335476"/>
    <lineage>
        <taxon>Bacteria</taxon>
        <taxon>Pseudomonadati</taxon>
        <taxon>Pseudomonadota</taxon>
        <taxon>Betaproteobacteria</taxon>
        <taxon>Burkholderiales</taxon>
        <taxon>Comamonadaceae</taxon>
        <taxon>Polaromonas</taxon>
    </lineage>
</organism>
<dbReference type="InterPro" id="IPR025669">
    <property type="entry name" value="AAA_dom"/>
</dbReference>
<protein>
    <submittedName>
        <fullName evidence="2">AAA family ATPase</fullName>
    </submittedName>
</protein>
<dbReference type="AlphaFoldDB" id="A0AAU7M1H8"/>
<dbReference type="EMBL" id="CP157678">
    <property type="protein sequence ID" value="XBP73018.1"/>
    <property type="molecule type" value="Genomic_DNA"/>
</dbReference>
<dbReference type="SUPFAM" id="SSF52540">
    <property type="entry name" value="P-loop containing nucleoside triphosphate hydrolases"/>
    <property type="match status" value="1"/>
</dbReference>
<reference evidence="2" key="1">
    <citation type="submission" date="2024-05" db="EMBL/GenBank/DDBJ databases">
        <authorList>
            <person name="Bunk B."/>
            <person name="Swiderski J."/>
            <person name="Sproer C."/>
            <person name="Thiel V."/>
        </authorList>
    </citation>
    <scope>NUCLEOTIDE SEQUENCE</scope>
    <source>
        <strain evidence="2">DSM 17735</strain>
        <plasmid evidence="2">p3</plasmid>
    </source>
</reference>
<dbReference type="RefSeq" id="WP_349282928.1">
    <property type="nucleotide sequence ID" value="NZ_CP157678.1"/>
</dbReference>
<proteinExistence type="predicted"/>
<dbReference type="InterPro" id="IPR027417">
    <property type="entry name" value="P-loop_NTPase"/>
</dbReference>
<name>A0AAU7M1H8_9BURK</name>
<gene>
    <name evidence="2" type="ORF">ABLV49_23840</name>
</gene>
<feature type="domain" description="AAA" evidence="1">
    <location>
        <begin position="104"/>
        <end position="278"/>
    </location>
</feature>
<dbReference type="PANTHER" id="PTHR13696">
    <property type="entry name" value="P-LOOP CONTAINING NUCLEOSIDE TRIPHOSPHATE HYDROLASE"/>
    <property type="match status" value="1"/>
</dbReference>
<evidence type="ECO:0000259" key="1">
    <source>
        <dbReference type="Pfam" id="PF13614"/>
    </source>
</evidence>
<dbReference type="Pfam" id="PF13614">
    <property type="entry name" value="AAA_31"/>
    <property type="match status" value="1"/>
</dbReference>
<evidence type="ECO:0000313" key="2">
    <source>
        <dbReference type="EMBL" id="XBP73018.1"/>
    </source>
</evidence>
<keyword evidence="2" id="KW-0614">Plasmid</keyword>
<geneLocation type="plasmid" evidence="2">
    <name>p3</name>
</geneLocation>
<accession>A0AAU7M1H8</accession>
<dbReference type="CDD" id="cd02042">
    <property type="entry name" value="ParAB_family"/>
    <property type="match status" value="1"/>
</dbReference>
<dbReference type="InterPro" id="IPR050678">
    <property type="entry name" value="DNA_Partitioning_ATPase"/>
</dbReference>
<dbReference type="Gene3D" id="3.40.50.300">
    <property type="entry name" value="P-loop containing nucleotide triphosphate hydrolases"/>
    <property type="match status" value="1"/>
</dbReference>